<dbReference type="PANTHER" id="PTHR30133:SF2">
    <property type="entry name" value="ARGININE ABC TRANSPORTER PERMEASE PROTEIN ARTQ"/>
    <property type="match status" value="1"/>
</dbReference>
<keyword evidence="8 9" id="KW-0472">Membrane</keyword>
<dbReference type="GO" id="GO:0022857">
    <property type="term" value="F:transmembrane transporter activity"/>
    <property type="evidence" value="ECO:0007669"/>
    <property type="project" value="InterPro"/>
</dbReference>
<keyword evidence="3 9" id="KW-0813">Transport</keyword>
<dbReference type="CDD" id="cd06261">
    <property type="entry name" value="TM_PBP2"/>
    <property type="match status" value="1"/>
</dbReference>
<name>A0A0P6W951_9HYPH</name>
<comment type="similarity">
    <text evidence="2">Belongs to the binding-protein-dependent transport system permease family. HisMQ subfamily.</text>
</comment>
<protein>
    <submittedName>
        <fullName evidence="11">ABC transporter permease</fullName>
    </submittedName>
</protein>
<proteinExistence type="inferred from homology"/>
<evidence type="ECO:0000259" key="10">
    <source>
        <dbReference type="PROSITE" id="PS50928"/>
    </source>
</evidence>
<feature type="domain" description="ABC transmembrane type-1" evidence="10">
    <location>
        <begin position="23"/>
        <end position="224"/>
    </location>
</feature>
<evidence type="ECO:0000313" key="11">
    <source>
        <dbReference type="EMBL" id="KPL55680.1"/>
    </source>
</evidence>
<keyword evidence="7 9" id="KW-1133">Transmembrane helix</keyword>
<keyword evidence="6 9" id="KW-0812">Transmembrane</keyword>
<dbReference type="InterPro" id="IPR051613">
    <property type="entry name" value="ABC_transp_permease_HisMQ"/>
</dbReference>
<dbReference type="AlphaFoldDB" id="A0A0P6W951"/>
<evidence type="ECO:0000256" key="8">
    <source>
        <dbReference type="ARBA" id="ARBA00023136"/>
    </source>
</evidence>
<evidence type="ECO:0000256" key="2">
    <source>
        <dbReference type="ARBA" id="ARBA00010072"/>
    </source>
</evidence>
<dbReference type="OrthoDB" id="9787841at2"/>
<dbReference type="NCBIfam" id="TIGR01726">
    <property type="entry name" value="HEQRo_perm_3TM"/>
    <property type="match status" value="1"/>
</dbReference>
<evidence type="ECO:0000256" key="9">
    <source>
        <dbReference type="RuleBase" id="RU363032"/>
    </source>
</evidence>
<keyword evidence="4" id="KW-1003">Cell membrane</keyword>
<feature type="transmembrane region" description="Helical" evidence="9">
    <location>
        <begin position="203"/>
        <end position="227"/>
    </location>
</feature>
<dbReference type="Proteomes" id="UP000048984">
    <property type="component" value="Unassembled WGS sequence"/>
</dbReference>
<reference evidence="11 12" key="1">
    <citation type="submission" date="2015-09" db="EMBL/GenBank/DDBJ databases">
        <authorList>
            <person name="Jackson K.R."/>
            <person name="Lunt B.L."/>
            <person name="Fisher J.N.B."/>
            <person name="Gardner A.V."/>
            <person name="Bailey M.E."/>
            <person name="Deus L.M."/>
            <person name="Earl A.S."/>
            <person name="Gibby P.D."/>
            <person name="Hartmann K.A."/>
            <person name="Liu J.E."/>
            <person name="Manci A.M."/>
            <person name="Nielsen D.A."/>
            <person name="Solomon M.B."/>
            <person name="Breakwell D.P."/>
            <person name="Burnett S.H."/>
            <person name="Grose J.H."/>
        </authorList>
    </citation>
    <scope>NUCLEOTIDE SEQUENCE [LARGE SCALE GENOMIC DNA]</scope>
    <source>
        <strain evidence="11 12">16</strain>
    </source>
</reference>
<reference evidence="11 12" key="2">
    <citation type="submission" date="2015-10" db="EMBL/GenBank/DDBJ databases">
        <title>Draft Genome Sequence of Prosthecomicrobium hirschii ATCC 27832.</title>
        <authorList>
            <person name="Daniel J."/>
            <person name="Givan S.A."/>
            <person name="Brun Y.V."/>
            <person name="Brown P.J."/>
        </authorList>
    </citation>
    <scope>NUCLEOTIDE SEQUENCE [LARGE SCALE GENOMIC DNA]</scope>
    <source>
        <strain evidence="11 12">16</strain>
    </source>
</reference>
<dbReference type="InterPro" id="IPR000515">
    <property type="entry name" value="MetI-like"/>
</dbReference>
<evidence type="ECO:0000313" key="12">
    <source>
        <dbReference type="Proteomes" id="UP000048984"/>
    </source>
</evidence>
<dbReference type="InterPro" id="IPR035906">
    <property type="entry name" value="MetI-like_sf"/>
</dbReference>
<evidence type="ECO:0000256" key="3">
    <source>
        <dbReference type="ARBA" id="ARBA00022448"/>
    </source>
</evidence>
<dbReference type="PROSITE" id="PS50928">
    <property type="entry name" value="ABC_TM1"/>
    <property type="match status" value="1"/>
</dbReference>
<accession>A0A0P6W951</accession>
<dbReference type="Pfam" id="PF00528">
    <property type="entry name" value="BPD_transp_1"/>
    <property type="match status" value="1"/>
</dbReference>
<dbReference type="STRING" id="665126.ABB55_04980"/>
<dbReference type="RefSeq" id="WP_054361848.1">
    <property type="nucleotide sequence ID" value="NZ_JAPCYQ010000001.1"/>
</dbReference>
<gene>
    <name evidence="11" type="ORF">ABB55_04980</name>
</gene>
<evidence type="ECO:0000256" key="1">
    <source>
        <dbReference type="ARBA" id="ARBA00004429"/>
    </source>
</evidence>
<dbReference type="PANTHER" id="PTHR30133">
    <property type="entry name" value="CATIONIC AMINO ACID TRANSPORTER, MEMBRANE COMPONENT"/>
    <property type="match status" value="1"/>
</dbReference>
<comment type="caution">
    <text evidence="11">The sequence shown here is derived from an EMBL/GenBank/DDBJ whole genome shotgun (WGS) entry which is preliminary data.</text>
</comment>
<evidence type="ECO:0000256" key="4">
    <source>
        <dbReference type="ARBA" id="ARBA00022475"/>
    </source>
</evidence>
<organism evidence="11 12">
    <name type="scientific">Prosthecodimorpha hirschii</name>
    <dbReference type="NCBI Taxonomy" id="665126"/>
    <lineage>
        <taxon>Bacteria</taxon>
        <taxon>Pseudomonadati</taxon>
        <taxon>Pseudomonadota</taxon>
        <taxon>Alphaproteobacteria</taxon>
        <taxon>Hyphomicrobiales</taxon>
        <taxon>Ancalomicrobiaceae</taxon>
        <taxon>Prosthecodimorpha</taxon>
    </lineage>
</organism>
<dbReference type="GO" id="GO:0043190">
    <property type="term" value="C:ATP-binding cassette (ABC) transporter complex"/>
    <property type="evidence" value="ECO:0007669"/>
    <property type="project" value="InterPro"/>
</dbReference>
<sequence>MESLIQLLAWGPNGWGDEIAAGTAITVALGIATLPFGLLLGFLIALAKHSGGRTARMFGNLYTTVFRGLPELLTLLIIYYGGQRLIQEVQALLVEDPEPIEVNAFVAGMVALGMVFSAYSSEVFLGAFKGITIGQIEASRALGLSRLLTLRLVVLPQLWRFALPGIANLWLILLKETSLVSVIALPDLLRSTFIAVGVTKEPFFFFLVACLIYLVLAMISSIGIGWIERWANRGERRAGA</sequence>
<feature type="transmembrane region" description="Helical" evidence="9">
    <location>
        <begin position="102"/>
        <end position="128"/>
    </location>
</feature>
<evidence type="ECO:0000256" key="6">
    <source>
        <dbReference type="ARBA" id="ARBA00022692"/>
    </source>
</evidence>
<feature type="transmembrane region" description="Helical" evidence="9">
    <location>
        <begin position="20"/>
        <end position="47"/>
    </location>
</feature>
<comment type="subcellular location">
    <subcellularLocation>
        <location evidence="1">Cell inner membrane</location>
        <topology evidence="1">Multi-pass membrane protein</topology>
    </subcellularLocation>
    <subcellularLocation>
        <location evidence="9">Cell membrane</location>
        <topology evidence="9">Multi-pass membrane protein</topology>
    </subcellularLocation>
</comment>
<feature type="transmembrane region" description="Helical" evidence="9">
    <location>
        <begin position="148"/>
        <end position="173"/>
    </location>
</feature>
<keyword evidence="5" id="KW-0997">Cell inner membrane</keyword>
<evidence type="ECO:0000256" key="5">
    <source>
        <dbReference type="ARBA" id="ARBA00022519"/>
    </source>
</evidence>
<dbReference type="EMBL" id="LJYW01000001">
    <property type="protein sequence ID" value="KPL55680.1"/>
    <property type="molecule type" value="Genomic_DNA"/>
</dbReference>
<keyword evidence="12" id="KW-1185">Reference proteome</keyword>
<dbReference type="Gene3D" id="1.10.3720.10">
    <property type="entry name" value="MetI-like"/>
    <property type="match status" value="1"/>
</dbReference>
<evidence type="ECO:0000256" key="7">
    <source>
        <dbReference type="ARBA" id="ARBA00022989"/>
    </source>
</evidence>
<dbReference type="InterPro" id="IPR010065">
    <property type="entry name" value="AA_ABC_transptr_permease_3TM"/>
</dbReference>
<dbReference type="SUPFAM" id="SSF161098">
    <property type="entry name" value="MetI-like"/>
    <property type="match status" value="1"/>
</dbReference>
<feature type="transmembrane region" description="Helical" evidence="9">
    <location>
        <begin position="59"/>
        <end position="82"/>
    </location>
</feature>